<evidence type="ECO:0000313" key="2">
    <source>
        <dbReference type="Proteomes" id="UP000335636"/>
    </source>
</evidence>
<dbReference type="EMBL" id="CABDUW010003099">
    <property type="protein sequence ID" value="VTJ88706.1"/>
    <property type="molecule type" value="Genomic_DNA"/>
</dbReference>
<dbReference type="Proteomes" id="UP000335636">
    <property type="component" value="Unassembled WGS sequence"/>
</dbReference>
<keyword evidence="2" id="KW-1185">Reference proteome</keyword>
<name>A0A5E4D3S9_MARMO</name>
<accession>A0A5E4D3S9</accession>
<feature type="non-terminal residue" evidence="1">
    <location>
        <position position="1"/>
    </location>
</feature>
<comment type="caution">
    <text evidence="1">The sequence shown here is derived from an EMBL/GenBank/DDBJ whole genome shotgun (WGS) entry which is preliminary data.</text>
</comment>
<dbReference type="AlphaFoldDB" id="A0A5E4D3S9"/>
<protein>
    <submittedName>
        <fullName evidence="1">Uncharacterized protein</fullName>
    </submittedName>
</protein>
<organism evidence="1 2">
    <name type="scientific">Marmota monax</name>
    <name type="common">Woodchuck</name>
    <dbReference type="NCBI Taxonomy" id="9995"/>
    <lineage>
        <taxon>Eukaryota</taxon>
        <taxon>Metazoa</taxon>
        <taxon>Chordata</taxon>
        <taxon>Craniata</taxon>
        <taxon>Vertebrata</taxon>
        <taxon>Euteleostomi</taxon>
        <taxon>Mammalia</taxon>
        <taxon>Eutheria</taxon>
        <taxon>Euarchontoglires</taxon>
        <taxon>Glires</taxon>
        <taxon>Rodentia</taxon>
        <taxon>Sciuromorpha</taxon>
        <taxon>Sciuridae</taxon>
        <taxon>Xerinae</taxon>
        <taxon>Marmotini</taxon>
        <taxon>Marmota</taxon>
    </lineage>
</organism>
<sequence>SNVPDHAIIYFSMHPQMKYHFLVRKHPTMKRTQVKGKEEPASYQKISSFFSCLFEMNHYHFIEVKQMPGFP</sequence>
<feature type="non-terminal residue" evidence="1">
    <location>
        <position position="71"/>
    </location>
</feature>
<reference evidence="1" key="1">
    <citation type="submission" date="2019-04" db="EMBL/GenBank/DDBJ databases">
        <authorList>
            <person name="Alioto T."/>
            <person name="Alioto T."/>
        </authorList>
    </citation>
    <scope>NUCLEOTIDE SEQUENCE [LARGE SCALE GENOMIC DNA]</scope>
</reference>
<gene>
    <name evidence="1" type="ORF">MONAX_5E044600</name>
</gene>
<evidence type="ECO:0000313" key="1">
    <source>
        <dbReference type="EMBL" id="VTJ88706.1"/>
    </source>
</evidence>
<proteinExistence type="predicted"/>